<organism evidence="3 4">
    <name type="scientific">Filimonas effusa</name>
    <dbReference type="NCBI Taxonomy" id="2508721"/>
    <lineage>
        <taxon>Bacteria</taxon>
        <taxon>Pseudomonadati</taxon>
        <taxon>Bacteroidota</taxon>
        <taxon>Chitinophagia</taxon>
        <taxon>Chitinophagales</taxon>
        <taxon>Chitinophagaceae</taxon>
        <taxon>Filimonas</taxon>
    </lineage>
</organism>
<protein>
    <submittedName>
        <fullName evidence="3">DUF418 domain-containing protein</fullName>
    </submittedName>
</protein>
<feature type="transmembrane region" description="Helical" evidence="1">
    <location>
        <begin position="263"/>
        <end position="287"/>
    </location>
</feature>
<sequence length="420" mass="47338">MTKTSFKTIKKNVFCCLNGEKSMAPAASQNYHANSLDILKGIGLFALLLMNCNRWFVAVPLPADVYGLHNSTADIVISQFIDYFISGQWYGFLAFLLGVQFFNSSKRESRQQRTDYFRRYLILLLIGVLHQVIWTGDILIIYALAGMLAVLLEKKGANVALMIGLLCCTNLPGFFASLFLQLIHGKPPEHSASAAAENAGYISQLMTNGGIKQFIAFNIDGIGPKYKYSLLTGQLFRIVGFYVLGYYAGRINFMQQVKDKARLTGIVFMGCLFCFLSLLYLQASLFAKQGSDLVLDPVRGMVSNMQYVFGTASYLLGLLLLLQFYRFRQAVQVVAPSGHIWLSAYLFQTLTGLLLFYPIGFGLYPDTGPLQNLLIAVGLFLLQIVFGALWLRYFYYGPVEWLWRSGAAYRWRRMRRADTK</sequence>
<dbReference type="InterPro" id="IPR007349">
    <property type="entry name" value="DUF418"/>
</dbReference>
<dbReference type="Proteomes" id="UP000290545">
    <property type="component" value="Unassembled WGS sequence"/>
</dbReference>
<comment type="caution">
    <text evidence="3">The sequence shown here is derived from an EMBL/GenBank/DDBJ whole genome shotgun (WGS) entry which is preliminary data.</text>
</comment>
<feature type="transmembrane region" description="Helical" evidence="1">
    <location>
        <begin position="157"/>
        <end position="180"/>
    </location>
</feature>
<evidence type="ECO:0000313" key="3">
    <source>
        <dbReference type="EMBL" id="RXK87329.1"/>
    </source>
</evidence>
<feature type="transmembrane region" description="Helical" evidence="1">
    <location>
        <begin position="120"/>
        <end position="145"/>
    </location>
</feature>
<evidence type="ECO:0000313" key="4">
    <source>
        <dbReference type="Proteomes" id="UP000290545"/>
    </source>
</evidence>
<feature type="transmembrane region" description="Helical" evidence="1">
    <location>
        <begin position="373"/>
        <end position="395"/>
    </location>
</feature>
<dbReference type="InterPro" id="IPR052529">
    <property type="entry name" value="Bact_Transport_Assoc"/>
</dbReference>
<keyword evidence="1" id="KW-0472">Membrane</keyword>
<name>A0A4Q1DFB5_9BACT</name>
<keyword evidence="1" id="KW-1133">Transmembrane helix</keyword>
<feature type="domain" description="DUF418" evidence="2">
    <location>
        <begin position="248"/>
        <end position="407"/>
    </location>
</feature>
<dbReference type="EMBL" id="SDHZ01000001">
    <property type="protein sequence ID" value="RXK87329.1"/>
    <property type="molecule type" value="Genomic_DNA"/>
</dbReference>
<feature type="transmembrane region" description="Helical" evidence="1">
    <location>
        <begin position="38"/>
        <end position="56"/>
    </location>
</feature>
<evidence type="ECO:0000259" key="2">
    <source>
        <dbReference type="Pfam" id="PF04235"/>
    </source>
</evidence>
<proteinExistence type="predicted"/>
<dbReference type="PANTHER" id="PTHR30590:SF3">
    <property type="entry name" value="HYPOTHETICAL MEMBRANE SPANNING PROTEIN"/>
    <property type="match status" value="1"/>
</dbReference>
<accession>A0A4Q1DFB5</accession>
<dbReference type="Pfam" id="PF04235">
    <property type="entry name" value="DUF418"/>
    <property type="match status" value="1"/>
</dbReference>
<dbReference type="AlphaFoldDB" id="A0A4Q1DFB5"/>
<keyword evidence="4" id="KW-1185">Reference proteome</keyword>
<feature type="transmembrane region" description="Helical" evidence="1">
    <location>
        <begin position="307"/>
        <end position="327"/>
    </location>
</feature>
<gene>
    <name evidence="3" type="ORF">ESB13_11285</name>
</gene>
<dbReference type="RefSeq" id="WP_129003079.1">
    <property type="nucleotide sequence ID" value="NZ_SDHZ01000001.1"/>
</dbReference>
<feature type="transmembrane region" description="Helical" evidence="1">
    <location>
        <begin position="339"/>
        <end position="361"/>
    </location>
</feature>
<keyword evidence="1" id="KW-0812">Transmembrane</keyword>
<feature type="transmembrane region" description="Helical" evidence="1">
    <location>
        <begin position="76"/>
        <end position="99"/>
    </location>
</feature>
<dbReference type="OrthoDB" id="9807744at2"/>
<dbReference type="PANTHER" id="PTHR30590">
    <property type="entry name" value="INNER MEMBRANE PROTEIN"/>
    <property type="match status" value="1"/>
</dbReference>
<reference evidence="3 4" key="1">
    <citation type="submission" date="2019-01" db="EMBL/GenBank/DDBJ databases">
        <title>Filimonas sp. strain TTM-71.</title>
        <authorList>
            <person name="Chen W.-M."/>
        </authorList>
    </citation>
    <scope>NUCLEOTIDE SEQUENCE [LARGE SCALE GENOMIC DNA]</scope>
    <source>
        <strain evidence="3 4">TTM-71</strain>
    </source>
</reference>
<evidence type="ECO:0000256" key="1">
    <source>
        <dbReference type="SAM" id="Phobius"/>
    </source>
</evidence>